<keyword evidence="3" id="KW-1185">Reference proteome</keyword>
<feature type="region of interest" description="Disordered" evidence="1">
    <location>
        <begin position="1"/>
        <end position="60"/>
    </location>
</feature>
<dbReference type="EMBL" id="BAAAMU010000013">
    <property type="protein sequence ID" value="GAA1626446.1"/>
    <property type="molecule type" value="Genomic_DNA"/>
</dbReference>
<accession>A0ABP4R284</accession>
<name>A0ABP4R284_9ACTN</name>
<proteinExistence type="predicted"/>
<sequence length="60" mass="6640">MESGPDFRLPFPPPKVVADTHRLPQGRPSGRDTMALLKQNDWNGTEIPFTGNHSANARRG</sequence>
<evidence type="ECO:0000313" key="2">
    <source>
        <dbReference type="EMBL" id="GAA1626446.1"/>
    </source>
</evidence>
<evidence type="ECO:0000256" key="1">
    <source>
        <dbReference type="SAM" id="MobiDB-lite"/>
    </source>
</evidence>
<protein>
    <submittedName>
        <fullName evidence="2">Uncharacterized protein</fullName>
    </submittedName>
</protein>
<gene>
    <name evidence="2" type="ORF">GCM10009733_023990</name>
</gene>
<organism evidence="2 3">
    <name type="scientific">Nonomuraea maheshkhaliensis</name>
    <dbReference type="NCBI Taxonomy" id="419590"/>
    <lineage>
        <taxon>Bacteria</taxon>
        <taxon>Bacillati</taxon>
        <taxon>Actinomycetota</taxon>
        <taxon>Actinomycetes</taxon>
        <taxon>Streptosporangiales</taxon>
        <taxon>Streptosporangiaceae</taxon>
        <taxon>Nonomuraea</taxon>
    </lineage>
</organism>
<reference evidence="3" key="1">
    <citation type="journal article" date="2019" name="Int. J. Syst. Evol. Microbiol.">
        <title>The Global Catalogue of Microorganisms (GCM) 10K type strain sequencing project: providing services to taxonomists for standard genome sequencing and annotation.</title>
        <authorList>
            <consortium name="The Broad Institute Genomics Platform"/>
            <consortium name="The Broad Institute Genome Sequencing Center for Infectious Disease"/>
            <person name="Wu L."/>
            <person name="Ma J."/>
        </authorList>
    </citation>
    <scope>NUCLEOTIDE SEQUENCE [LARGE SCALE GENOMIC DNA]</scope>
    <source>
        <strain evidence="3">JCM 13929</strain>
    </source>
</reference>
<dbReference type="Proteomes" id="UP001500064">
    <property type="component" value="Unassembled WGS sequence"/>
</dbReference>
<feature type="compositionally biased region" description="Polar residues" evidence="1">
    <location>
        <begin position="51"/>
        <end position="60"/>
    </location>
</feature>
<evidence type="ECO:0000313" key="3">
    <source>
        <dbReference type="Proteomes" id="UP001500064"/>
    </source>
</evidence>
<comment type="caution">
    <text evidence="2">The sequence shown here is derived from an EMBL/GenBank/DDBJ whole genome shotgun (WGS) entry which is preliminary data.</text>
</comment>